<dbReference type="GeneID" id="26903085"/>
<sequence length="275" mass="29069">MDTYDRNVAIIGSAVYGGLLVIGMLLFVLGHSGEPFYRHPSVNVAIFSVFWFAFAPSVLFIGATVPWVCALCGSRAAALVFAVVPGGVFVLVGAYWIFLNDKYENFYDAFSAPLASPWSRNTVNLRYAPAEASYRTGDGVQHYPSPAAVAEAMNWETGGMSPFMQRPNRGSSGDGGGGGTPDFTNIAIAPPFVGSCRPTYVPAGAAVAYPPDGSSVPPLAQASSRNVATDFNYDPGGVDRRPQSAYSSLSPPLPTQTSSAGEYPHPPRLSGHYIA</sequence>
<gene>
    <name evidence="3" type="ORF">ABB37_02794</name>
</gene>
<dbReference type="OMA" id="QRTHNGA"/>
<accession>A0A0M9G681</accession>
<name>A0A0M9G681_LEPPY</name>
<dbReference type="Proteomes" id="UP000037923">
    <property type="component" value="Unassembled WGS sequence"/>
</dbReference>
<evidence type="ECO:0000256" key="2">
    <source>
        <dbReference type="SAM" id="Phobius"/>
    </source>
</evidence>
<feature type="transmembrane region" description="Helical" evidence="2">
    <location>
        <begin position="7"/>
        <end position="29"/>
    </location>
</feature>
<dbReference type="AlphaFoldDB" id="A0A0M9G681"/>
<dbReference type="VEuPathDB" id="TriTrypDB:LpyrH10_04_3440"/>
<protein>
    <recommendedName>
        <fullName evidence="5">Transmembrane protein</fullName>
    </recommendedName>
</protein>
<reference evidence="3 4" key="1">
    <citation type="submission" date="2015-07" db="EMBL/GenBank/DDBJ databases">
        <title>High-quality genome of monoxenous trypanosomatid Leptomonas pyrrhocoris.</title>
        <authorList>
            <person name="Flegontov P."/>
            <person name="Butenko A."/>
            <person name="Firsov S."/>
            <person name="Vlcek C."/>
            <person name="Logacheva M.D."/>
            <person name="Field M."/>
            <person name="Filatov D."/>
            <person name="Flegontova O."/>
            <person name="Gerasimov E."/>
            <person name="Jackson A.P."/>
            <person name="Kelly S."/>
            <person name="Opperdoes F."/>
            <person name="O'Reilly A."/>
            <person name="Votypka J."/>
            <person name="Yurchenko V."/>
            <person name="Lukes J."/>
        </authorList>
    </citation>
    <scope>NUCLEOTIDE SEQUENCE [LARGE SCALE GENOMIC DNA]</scope>
    <source>
        <strain evidence="3">H10</strain>
    </source>
</reference>
<feature type="transmembrane region" description="Helical" evidence="2">
    <location>
        <begin position="49"/>
        <end position="69"/>
    </location>
</feature>
<evidence type="ECO:0000256" key="1">
    <source>
        <dbReference type="SAM" id="MobiDB-lite"/>
    </source>
</evidence>
<feature type="region of interest" description="Disordered" evidence="1">
    <location>
        <begin position="160"/>
        <end position="183"/>
    </location>
</feature>
<dbReference type="EMBL" id="LGTL01000004">
    <property type="protein sequence ID" value="KPA83080.1"/>
    <property type="molecule type" value="Genomic_DNA"/>
</dbReference>
<evidence type="ECO:0008006" key="5">
    <source>
        <dbReference type="Google" id="ProtNLM"/>
    </source>
</evidence>
<feature type="region of interest" description="Disordered" evidence="1">
    <location>
        <begin position="228"/>
        <end position="275"/>
    </location>
</feature>
<proteinExistence type="predicted"/>
<evidence type="ECO:0000313" key="4">
    <source>
        <dbReference type="Proteomes" id="UP000037923"/>
    </source>
</evidence>
<dbReference type="EMBL" id="LGTL01000004">
    <property type="protein sequence ID" value="KPA83079.1"/>
    <property type="molecule type" value="Genomic_DNA"/>
</dbReference>
<feature type="transmembrane region" description="Helical" evidence="2">
    <location>
        <begin position="76"/>
        <end position="98"/>
    </location>
</feature>
<keyword evidence="2" id="KW-0812">Transmembrane</keyword>
<dbReference type="RefSeq" id="XP_015661518.1">
    <property type="nucleotide sequence ID" value="XM_015799916.1"/>
</dbReference>
<evidence type="ECO:0000313" key="3">
    <source>
        <dbReference type="EMBL" id="KPA83079.1"/>
    </source>
</evidence>
<keyword evidence="4" id="KW-1185">Reference proteome</keyword>
<feature type="compositionally biased region" description="Low complexity" evidence="1">
    <location>
        <begin position="247"/>
        <end position="259"/>
    </location>
</feature>
<dbReference type="OrthoDB" id="262839at2759"/>
<organism evidence="3 4">
    <name type="scientific">Leptomonas pyrrhocoris</name>
    <name type="common">Firebug parasite</name>
    <dbReference type="NCBI Taxonomy" id="157538"/>
    <lineage>
        <taxon>Eukaryota</taxon>
        <taxon>Discoba</taxon>
        <taxon>Euglenozoa</taxon>
        <taxon>Kinetoplastea</taxon>
        <taxon>Metakinetoplastina</taxon>
        <taxon>Trypanosomatida</taxon>
        <taxon>Trypanosomatidae</taxon>
        <taxon>Leishmaniinae</taxon>
        <taxon>Leptomonas</taxon>
    </lineage>
</organism>
<keyword evidence="2" id="KW-0472">Membrane</keyword>
<comment type="caution">
    <text evidence="3">The sequence shown here is derived from an EMBL/GenBank/DDBJ whole genome shotgun (WGS) entry which is preliminary data.</text>
</comment>
<keyword evidence="2" id="KW-1133">Transmembrane helix</keyword>
<dbReference type="RefSeq" id="XP_015661519.1">
    <property type="nucleotide sequence ID" value="XM_015799917.1"/>
</dbReference>